<dbReference type="Pfam" id="PF08486">
    <property type="entry name" value="SpoIID"/>
    <property type="match status" value="1"/>
</dbReference>
<proteinExistence type="predicted"/>
<evidence type="ECO:0000256" key="1">
    <source>
        <dbReference type="SAM" id="SignalP"/>
    </source>
</evidence>
<sequence>MTRREKPRRLAAWAAALLALVLCVPAFAAEGYAAVPLLEQIRVALFVADGKTYNVTVPSVTLASAKGLDIGIRDTAGTRSWLAEPSIPEARFSFDGYKVLLLETADRSAAKQLQQFAATASDSIYVFQATRAGKKVYQVYAGMYATSLEAQAAKQRIAANAKAASLLAVASMRIAGPNHYSAGAFPTEAAARQQAQLYSDQGLDSFVAIVEAAGKPVYEVWLGEAADAAGLAAVQAQAVKLAPGAALAPVNPAAPYLLMRDDVTTGNESIPVRHYAFNPAGQKVWIGQKDGGIAVAEKSGRQYRGAIELSQLNGKLAVINELPFELYLVSVVGAEMAPTWPAEALKAQAVAARTFALSLGMKYGIAHTSDSSIDQVYYGIQKEDEKVAAAVTATAGEVMTEAGKLIAPFFYSNAGGMTGDPVEVWGQPYSYLQATTSPDEGAQTSKPKWHRVALVSGTVGYIREDFVSESGTFNPAGFPIVTVRGTGINIRSAPYVDDTKNGAIGSVSQGEKLVSLGKVPESNEYSWVRGPYKADELVKEINLTAKTPITGKLDKLEVSKVGPSGRVTELKANGQVVSVPKPDQYRSTLYDAPSTRFEIEETGRYTIVGANGLTRNVPETKGTLYALGASSAAASQAGDRTMIVVAGGGAVRAVTPDMQFRLIGSGFGHGLGMSQWGARGLAEQGYDYKRILQHYYKGITIGKE</sequence>
<accession>A0A3B0CD28</accession>
<dbReference type="Proteomes" id="UP000282311">
    <property type="component" value="Unassembled WGS sequence"/>
</dbReference>
<organism evidence="3 4">
    <name type="scientific">Paenibacillus ginsengarvi</name>
    <dbReference type="NCBI Taxonomy" id="400777"/>
    <lineage>
        <taxon>Bacteria</taxon>
        <taxon>Bacillati</taxon>
        <taxon>Bacillota</taxon>
        <taxon>Bacilli</taxon>
        <taxon>Bacillales</taxon>
        <taxon>Paenibacillaceae</taxon>
        <taxon>Paenibacillus</taxon>
    </lineage>
</organism>
<dbReference type="EMBL" id="RBAH01000011">
    <property type="protein sequence ID" value="RKN83823.1"/>
    <property type="molecule type" value="Genomic_DNA"/>
</dbReference>
<evidence type="ECO:0000259" key="2">
    <source>
        <dbReference type="PROSITE" id="PS51724"/>
    </source>
</evidence>
<dbReference type="RefSeq" id="WP_120748367.1">
    <property type="nucleotide sequence ID" value="NZ_RBAH01000011.1"/>
</dbReference>
<dbReference type="AlphaFoldDB" id="A0A3B0CD28"/>
<dbReference type="InterPro" id="IPR013486">
    <property type="entry name" value="SpoIID/LytB"/>
</dbReference>
<dbReference type="Pfam" id="PF05036">
    <property type="entry name" value="SPOR"/>
    <property type="match status" value="1"/>
</dbReference>
<reference evidence="3 4" key="1">
    <citation type="journal article" date="2007" name="Int. J. Syst. Evol. Microbiol.">
        <title>Paenibacillus ginsengarvi sp. nov., isolated from soil from ginseng cultivation.</title>
        <authorList>
            <person name="Yoon M.H."/>
            <person name="Ten L.N."/>
            <person name="Im W.T."/>
        </authorList>
    </citation>
    <scope>NUCLEOTIDE SEQUENCE [LARGE SCALE GENOMIC DNA]</scope>
    <source>
        <strain evidence="3 4">KCTC 13059</strain>
    </source>
</reference>
<evidence type="ECO:0000313" key="4">
    <source>
        <dbReference type="Proteomes" id="UP000282311"/>
    </source>
</evidence>
<protein>
    <submittedName>
        <fullName evidence="3">SpoIID/LytB domain-containing protein</fullName>
    </submittedName>
</protein>
<dbReference type="InterPro" id="IPR007730">
    <property type="entry name" value="SPOR-like_dom"/>
</dbReference>
<keyword evidence="4" id="KW-1185">Reference proteome</keyword>
<dbReference type="GO" id="GO:0030288">
    <property type="term" value="C:outer membrane-bounded periplasmic space"/>
    <property type="evidence" value="ECO:0007669"/>
    <property type="project" value="TreeGrafter"/>
</dbReference>
<evidence type="ECO:0000313" key="3">
    <source>
        <dbReference type="EMBL" id="RKN83823.1"/>
    </source>
</evidence>
<feature type="domain" description="SPOR" evidence="2">
    <location>
        <begin position="91"/>
        <end position="170"/>
    </location>
</feature>
<name>A0A3B0CD28_9BACL</name>
<dbReference type="InterPro" id="IPR013693">
    <property type="entry name" value="SpoIID/LytB_N"/>
</dbReference>
<dbReference type="OrthoDB" id="9794671at2"/>
<keyword evidence="1" id="KW-0732">Signal</keyword>
<dbReference type="GO" id="GO:0030435">
    <property type="term" value="P:sporulation resulting in formation of a cellular spore"/>
    <property type="evidence" value="ECO:0007669"/>
    <property type="project" value="InterPro"/>
</dbReference>
<comment type="caution">
    <text evidence="3">The sequence shown here is derived from an EMBL/GenBank/DDBJ whole genome shotgun (WGS) entry which is preliminary data.</text>
</comment>
<gene>
    <name evidence="3" type="ORF">D7M11_16650</name>
</gene>
<dbReference type="PANTHER" id="PTHR30032">
    <property type="entry name" value="N-ACETYLMURAMOYL-L-ALANINE AMIDASE-RELATED"/>
    <property type="match status" value="1"/>
</dbReference>
<dbReference type="PROSITE" id="PS51724">
    <property type="entry name" value="SPOR"/>
    <property type="match status" value="1"/>
</dbReference>
<dbReference type="PANTHER" id="PTHR30032:SF4">
    <property type="entry name" value="AMIDASE ENHANCER"/>
    <property type="match status" value="1"/>
</dbReference>
<dbReference type="InterPro" id="IPR051922">
    <property type="entry name" value="Bact_Sporulation_Assoc"/>
</dbReference>
<dbReference type="GO" id="GO:0042834">
    <property type="term" value="F:peptidoglycan binding"/>
    <property type="evidence" value="ECO:0007669"/>
    <property type="project" value="InterPro"/>
</dbReference>
<feature type="signal peptide" evidence="1">
    <location>
        <begin position="1"/>
        <end position="28"/>
    </location>
</feature>
<feature type="chain" id="PRO_5017445844" evidence="1">
    <location>
        <begin position="29"/>
        <end position="704"/>
    </location>
</feature>
<dbReference type="NCBIfam" id="TIGR02669">
    <property type="entry name" value="SpoIID_LytB"/>
    <property type="match status" value="1"/>
</dbReference>